<dbReference type="InterPro" id="IPR036611">
    <property type="entry name" value="Trigger_fac_ribosome-bd_sf"/>
</dbReference>
<dbReference type="InterPro" id="IPR008881">
    <property type="entry name" value="Trigger_fac_ribosome-bd_bac"/>
</dbReference>
<evidence type="ECO:0000256" key="9">
    <source>
        <dbReference type="ARBA" id="ARBA00023306"/>
    </source>
</evidence>
<dbReference type="GO" id="GO:0044183">
    <property type="term" value="F:protein folding chaperone"/>
    <property type="evidence" value="ECO:0007669"/>
    <property type="project" value="TreeGrafter"/>
</dbReference>
<dbReference type="InterPro" id="IPR001179">
    <property type="entry name" value="PPIase_FKBP_dom"/>
</dbReference>
<comment type="domain">
    <text evidence="12">Consists of 3 domains; the N-terminus binds the ribosome, the middle domain has PPIase activity, while the C-terminus has intrinsic chaperone activity on its own.</text>
</comment>
<dbReference type="PANTHER" id="PTHR30560">
    <property type="entry name" value="TRIGGER FACTOR CHAPERONE AND PEPTIDYL-PROLYL CIS/TRANS ISOMERASE"/>
    <property type="match status" value="1"/>
</dbReference>
<keyword evidence="8 12" id="KW-0413">Isomerase</keyword>
<comment type="catalytic activity">
    <reaction evidence="1 12 13">
        <text>[protein]-peptidylproline (omega=180) = [protein]-peptidylproline (omega=0)</text>
        <dbReference type="Rhea" id="RHEA:16237"/>
        <dbReference type="Rhea" id="RHEA-COMP:10747"/>
        <dbReference type="Rhea" id="RHEA-COMP:10748"/>
        <dbReference type="ChEBI" id="CHEBI:83833"/>
        <dbReference type="ChEBI" id="CHEBI:83834"/>
        <dbReference type="EC" id="5.2.1.8"/>
    </reaction>
</comment>
<dbReference type="HAMAP" id="MF_00303">
    <property type="entry name" value="Trigger_factor_Tig"/>
    <property type="match status" value="1"/>
</dbReference>
<dbReference type="Proteomes" id="UP000052258">
    <property type="component" value="Unassembled WGS sequence"/>
</dbReference>
<protein>
    <recommendedName>
        <fullName evidence="4 12">Trigger factor</fullName>
        <shortName evidence="12">TF</shortName>
        <ecNumber evidence="3 12">5.2.1.8</ecNumber>
    </recommendedName>
    <alternativeName>
        <fullName evidence="11 12">PPIase</fullName>
    </alternativeName>
</protein>
<dbReference type="InterPro" id="IPR046357">
    <property type="entry name" value="PPIase_dom_sf"/>
</dbReference>
<feature type="domain" description="PPIase FKBP-type" evidence="15">
    <location>
        <begin position="184"/>
        <end position="274"/>
    </location>
</feature>
<evidence type="ECO:0000256" key="7">
    <source>
        <dbReference type="ARBA" id="ARBA00023186"/>
    </source>
</evidence>
<keyword evidence="5 12" id="KW-0132">Cell division</keyword>
<dbReference type="Gene3D" id="3.30.70.1050">
    <property type="entry name" value="Trigger factor ribosome-binding domain"/>
    <property type="match status" value="1"/>
</dbReference>
<evidence type="ECO:0000313" key="17">
    <source>
        <dbReference type="Proteomes" id="UP000052258"/>
    </source>
</evidence>
<dbReference type="SUPFAM" id="SSF102735">
    <property type="entry name" value="Trigger factor ribosome-binding domain"/>
    <property type="match status" value="1"/>
</dbReference>
<evidence type="ECO:0000256" key="8">
    <source>
        <dbReference type="ARBA" id="ARBA00023235"/>
    </source>
</evidence>
<evidence type="ECO:0000313" key="16">
    <source>
        <dbReference type="EMBL" id="KMT60910.1"/>
    </source>
</evidence>
<dbReference type="GO" id="GO:0051301">
    <property type="term" value="P:cell division"/>
    <property type="evidence" value="ECO:0007669"/>
    <property type="project" value="UniProtKB-KW"/>
</dbReference>
<sequence length="448" mass="50287">MAESCHEMNLNESIDDGGNMTMSVKWEKKEGNIGTLSFEIDQEQIKSGLDRAFQKVRKTLNVPGFRKGKVSRQIFNQRFGEEALYQDALDILLPEVYAQAIEEAGIDPVDTPQVNIESMEKGENWKLTAEVTVKPEVKLGDYKGLEVEKRDAELTDEEVAEELKTMTERQADLVVKEEEAAENGDTVVIDFEGFHKDEPFEGGQADNYSLELGSGQFIPGFEEQLIGAKASDELELNVTFPEEYHAENLAGEPVLFKVKVHEVKTKEVPELDDELAKDIDSEVNTVDELKEKVTKRLKEAKEDAAVQGKQDEVIAKAVENAEVDIPHAMIHHEAHHLLDHFKQDLQAQGLTPELYYQFTGQTEESMHDQMEKDAEKRVKMNLVLEAIAEAENIEPTEEAVDEEVATLAEKYGMEKDAVRAALGDLSELKSDLKIRKAIDVLVDSAVEK</sequence>
<dbReference type="GO" id="GO:0051083">
    <property type="term" value="P:'de novo' cotranslational protein folding"/>
    <property type="evidence" value="ECO:0007669"/>
    <property type="project" value="TreeGrafter"/>
</dbReference>
<dbReference type="Gene3D" id="1.10.3120.10">
    <property type="entry name" value="Trigger factor, C-terminal domain"/>
    <property type="match status" value="1"/>
</dbReference>
<comment type="caution">
    <text evidence="16">The sequence shown here is derived from an EMBL/GenBank/DDBJ whole genome shotgun (WGS) entry which is preliminary data.</text>
</comment>
<comment type="similarity">
    <text evidence="2 12 14">Belongs to the FKBP-type PPIase family. Tig subfamily.</text>
</comment>
<dbReference type="GO" id="GO:0043335">
    <property type="term" value="P:protein unfolding"/>
    <property type="evidence" value="ECO:0007669"/>
    <property type="project" value="TreeGrafter"/>
</dbReference>
<dbReference type="PANTHER" id="PTHR30560:SF3">
    <property type="entry name" value="TRIGGER FACTOR-LIKE PROTEIN TIG, CHLOROPLASTIC"/>
    <property type="match status" value="1"/>
</dbReference>
<dbReference type="PROSITE" id="PS50059">
    <property type="entry name" value="FKBP_PPIASE"/>
    <property type="match status" value="1"/>
</dbReference>
<dbReference type="SUPFAM" id="SSF109998">
    <property type="entry name" value="Triger factor/SurA peptide-binding domain-like"/>
    <property type="match status" value="1"/>
</dbReference>
<organism evidence="16 17">
    <name type="scientific">Listeria fleischmannii 1991</name>
    <dbReference type="NCBI Taxonomy" id="1430899"/>
    <lineage>
        <taxon>Bacteria</taxon>
        <taxon>Bacillati</taxon>
        <taxon>Bacillota</taxon>
        <taxon>Bacilli</taxon>
        <taxon>Bacillales</taxon>
        <taxon>Listeriaceae</taxon>
        <taxon>Listeria</taxon>
    </lineage>
</organism>
<dbReference type="Gene3D" id="3.10.50.40">
    <property type="match status" value="1"/>
</dbReference>
<dbReference type="Pfam" id="PF05697">
    <property type="entry name" value="Trigger_N"/>
    <property type="match status" value="1"/>
</dbReference>
<dbReference type="GO" id="GO:0015031">
    <property type="term" value="P:protein transport"/>
    <property type="evidence" value="ECO:0007669"/>
    <property type="project" value="UniProtKB-UniRule"/>
</dbReference>
<proteinExistence type="inferred from homology"/>
<dbReference type="GO" id="GO:0043022">
    <property type="term" value="F:ribosome binding"/>
    <property type="evidence" value="ECO:0007669"/>
    <property type="project" value="TreeGrafter"/>
</dbReference>
<dbReference type="FunFam" id="3.10.50.40:FF:000001">
    <property type="entry name" value="Trigger factor"/>
    <property type="match status" value="1"/>
</dbReference>
<keyword evidence="9 12" id="KW-0131">Cell cycle</keyword>
<evidence type="ECO:0000256" key="13">
    <source>
        <dbReference type="PROSITE-ProRule" id="PRU00277"/>
    </source>
</evidence>
<dbReference type="SUPFAM" id="SSF54534">
    <property type="entry name" value="FKBP-like"/>
    <property type="match status" value="1"/>
</dbReference>
<evidence type="ECO:0000256" key="10">
    <source>
        <dbReference type="ARBA" id="ARBA00024849"/>
    </source>
</evidence>
<gene>
    <name evidence="12" type="primary">tig</name>
    <name evidence="16" type="ORF">X560_0330</name>
</gene>
<evidence type="ECO:0000256" key="1">
    <source>
        <dbReference type="ARBA" id="ARBA00000971"/>
    </source>
</evidence>
<evidence type="ECO:0000256" key="3">
    <source>
        <dbReference type="ARBA" id="ARBA00013194"/>
    </source>
</evidence>
<dbReference type="InterPro" id="IPR008880">
    <property type="entry name" value="Trigger_fac_C"/>
</dbReference>
<evidence type="ECO:0000256" key="5">
    <source>
        <dbReference type="ARBA" id="ARBA00022618"/>
    </source>
</evidence>
<reference evidence="16 17" key="1">
    <citation type="journal article" date="2015" name="Genome Biol. Evol.">
        <title>Comparative Genomics of Listeria Sensu Lato: Genus-Wide Differences in Evolutionary Dynamics and the Progressive Gain of Complex, Potentially Pathogenicity-Related Traits through Lateral Gene Transfer.</title>
        <authorList>
            <person name="Chiara M."/>
            <person name="Caruso M."/>
            <person name="D'Erchia A.M."/>
            <person name="Manzari C."/>
            <person name="Fraccalvieri R."/>
            <person name="Goffredo E."/>
            <person name="Latorre L."/>
            <person name="Miccolupo A."/>
            <person name="Padalino I."/>
            <person name="Santagada G."/>
            <person name="Chiocco D."/>
            <person name="Pesole G."/>
            <person name="Horner D.S."/>
            <person name="Parisi A."/>
        </authorList>
    </citation>
    <scope>NUCLEOTIDE SEQUENCE [LARGE SCALE GENOMIC DNA]</scope>
    <source>
        <strain evidence="16 17">1991</strain>
    </source>
</reference>
<evidence type="ECO:0000259" key="15">
    <source>
        <dbReference type="PROSITE" id="PS50059"/>
    </source>
</evidence>
<keyword evidence="12" id="KW-0963">Cytoplasm</keyword>
<dbReference type="Pfam" id="PF00254">
    <property type="entry name" value="FKBP_C"/>
    <property type="match status" value="1"/>
</dbReference>
<name>A0A0J8GE11_9LIST</name>
<keyword evidence="7 12" id="KW-0143">Chaperone</keyword>
<accession>A0A0J8GE11</accession>
<dbReference type="GO" id="GO:0005737">
    <property type="term" value="C:cytoplasm"/>
    <property type="evidence" value="ECO:0007669"/>
    <property type="project" value="UniProtKB-SubCell"/>
</dbReference>
<dbReference type="GO" id="GO:0003755">
    <property type="term" value="F:peptidyl-prolyl cis-trans isomerase activity"/>
    <property type="evidence" value="ECO:0007669"/>
    <property type="project" value="UniProtKB-UniRule"/>
</dbReference>
<evidence type="ECO:0000256" key="2">
    <source>
        <dbReference type="ARBA" id="ARBA00005464"/>
    </source>
</evidence>
<evidence type="ECO:0000256" key="6">
    <source>
        <dbReference type="ARBA" id="ARBA00023110"/>
    </source>
</evidence>
<comment type="function">
    <text evidence="10 12">Involved in protein export. Acts as a chaperone by maintaining the newly synthesized protein in an open conformation. Functions as a peptidyl-prolyl cis-trans isomerase.</text>
</comment>
<dbReference type="Pfam" id="PF05698">
    <property type="entry name" value="Trigger_C"/>
    <property type="match status" value="1"/>
</dbReference>
<evidence type="ECO:0000256" key="12">
    <source>
        <dbReference type="HAMAP-Rule" id="MF_00303"/>
    </source>
</evidence>
<dbReference type="InterPro" id="IPR005215">
    <property type="entry name" value="Trig_fac"/>
</dbReference>
<dbReference type="NCBIfam" id="TIGR00115">
    <property type="entry name" value="tig"/>
    <property type="match status" value="1"/>
</dbReference>
<dbReference type="EC" id="5.2.1.8" evidence="3 12"/>
<evidence type="ECO:0000256" key="11">
    <source>
        <dbReference type="ARBA" id="ARBA00029986"/>
    </source>
</evidence>
<dbReference type="PATRIC" id="fig|1430899.3.peg.333"/>
<dbReference type="EMBL" id="AZHO01000005">
    <property type="protein sequence ID" value="KMT60910.1"/>
    <property type="molecule type" value="Genomic_DNA"/>
</dbReference>
<dbReference type="InterPro" id="IPR037041">
    <property type="entry name" value="Trigger_fac_C_sf"/>
</dbReference>
<keyword evidence="6 12" id="KW-0697">Rotamase</keyword>
<comment type="subcellular location">
    <subcellularLocation>
        <location evidence="12">Cytoplasm</location>
    </subcellularLocation>
    <text evidence="12">About half TF is bound to the ribosome near the polypeptide exit tunnel while the other half is free in the cytoplasm.</text>
</comment>
<evidence type="ECO:0000256" key="14">
    <source>
        <dbReference type="RuleBase" id="RU003914"/>
    </source>
</evidence>
<evidence type="ECO:0000256" key="4">
    <source>
        <dbReference type="ARBA" id="ARBA00016902"/>
    </source>
</evidence>
<dbReference type="PIRSF" id="PIRSF003095">
    <property type="entry name" value="Trigger_factor"/>
    <property type="match status" value="1"/>
</dbReference>
<keyword evidence="17" id="KW-1185">Reference proteome</keyword>
<dbReference type="InterPro" id="IPR027304">
    <property type="entry name" value="Trigger_fact/SurA_dom_sf"/>
</dbReference>
<dbReference type="AlphaFoldDB" id="A0A0J8GE11"/>